<evidence type="ECO:0000313" key="1">
    <source>
        <dbReference type="EMBL" id="AOV60124.1"/>
    </source>
</evidence>
<name>A0A1D8KN97_9CAUD</name>
<dbReference type="EMBL" id="KU686203">
    <property type="protein sequence ID" value="AOV60124.1"/>
    <property type="molecule type" value="Genomic_DNA"/>
</dbReference>
<evidence type="ECO:0000313" key="2">
    <source>
        <dbReference type="Proteomes" id="UP000224839"/>
    </source>
</evidence>
<accession>A0A1D8KN97</accession>
<dbReference type="Proteomes" id="UP000224839">
    <property type="component" value="Segment"/>
</dbReference>
<proteinExistence type="predicted"/>
<reference evidence="1 2" key="1">
    <citation type="journal article" date="2016" name="Virology">
        <title>The genomic content and context of auxiliary metabolic genes in marine cyanomyoviruses.</title>
        <authorList>
            <person name="Crummett L.T."/>
            <person name="Puxty R.J."/>
            <person name="Weihe C."/>
            <person name="Marston M.F."/>
            <person name="Martiny J.B."/>
        </authorList>
    </citation>
    <scope>NUCLEOTIDE SEQUENCE [LARGE SCALE GENOMIC DNA]</scope>
    <source>
        <strain evidence="1">0810PA29</strain>
    </source>
</reference>
<gene>
    <name evidence="1" type="ORF">P29A0810_188</name>
</gene>
<protein>
    <submittedName>
        <fullName evidence="1">Uncharacterized protein</fullName>
    </submittedName>
</protein>
<organism evidence="1 2">
    <name type="scientific">Synechococcus phage S-CAM8</name>
    <dbReference type="NCBI Taxonomy" id="754038"/>
    <lineage>
        <taxon>Viruses</taxon>
        <taxon>Duplodnaviria</taxon>
        <taxon>Heunggongvirae</taxon>
        <taxon>Uroviricota</taxon>
        <taxon>Caudoviricetes</taxon>
        <taxon>Pantevenvirales</taxon>
        <taxon>Kyanoviridae</taxon>
        <taxon>Neritesvirus</taxon>
        <taxon>Neritesvirus scam8</taxon>
    </lineage>
</organism>
<sequence length="82" mass="9694">MQNFYQALENYKNAYAMMELKKQLKREMPPSGSSFYRYFSDPNSNPPSHHTLEERIDNMSLVKCKGYAVFNYYYSQAAFAIQ</sequence>